<keyword evidence="1" id="KW-0812">Transmembrane</keyword>
<dbReference type="EMBL" id="CAJNNV010032073">
    <property type="protein sequence ID" value="CAE8638813.1"/>
    <property type="molecule type" value="Genomic_DNA"/>
</dbReference>
<evidence type="ECO:0000256" key="1">
    <source>
        <dbReference type="SAM" id="Phobius"/>
    </source>
</evidence>
<protein>
    <submittedName>
        <fullName evidence="2">Uncharacterized protein</fullName>
    </submittedName>
</protein>
<keyword evidence="1" id="KW-1133">Transmembrane helix</keyword>
<name>A0A813HML3_POLGL</name>
<reference evidence="2" key="1">
    <citation type="submission" date="2021-02" db="EMBL/GenBank/DDBJ databases">
        <authorList>
            <person name="Dougan E. K."/>
            <person name="Rhodes N."/>
            <person name="Thang M."/>
            <person name="Chan C."/>
        </authorList>
    </citation>
    <scope>NUCLEOTIDE SEQUENCE</scope>
</reference>
<gene>
    <name evidence="2" type="ORF">PGLA1383_LOCUS53928</name>
</gene>
<proteinExistence type="predicted"/>
<evidence type="ECO:0000313" key="3">
    <source>
        <dbReference type="Proteomes" id="UP000654075"/>
    </source>
</evidence>
<keyword evidence="3" id="KW-1185">Reference proteome</keyword>
<comment type="caution">
    <text evidence="2">The sequence shown here is derived from an EMBL/GenBank/DDBJ whole genome shotgun (WGS) entry which is preliminary data.</text>
</comment>
<keyword evidence="1" id="KW-0472">Membrane</keyword>
<evidence type="ECO:0000313" key="2">
    <source>
        <dbReference type="EMBL" id="CAE8638813.1"/>
    </source>
</evidence>
<sequence>MEGERAGHGDAMLCSPSSHVFLPPLRHRPAWKLPPSVASMTSFAKDCKLRLDRLVESAIRPCGCRSGLGPLQYAEHQAHKNLNRCVSTLMLGAILLSGLLMFMTHSNLGFLRRNTWSFLSSMCSIFCSVLAYDVLCEAFDSLHWTLETPSVSFFLIIQVALYVDT</sequence>
<organism evidence="2 3">
    <name type="scientific">Polarella glacialis</name>
    <name type="common">Dinoflagellate</name>
    <dbReference type="NCBI Taxonomy" id="89957"/>
    <lineage>
        <taxon>Eukaryota</taxon>
        <taxon>Sar</taxon>
        <taxon>Alveolata</taxon>
        <taxon>Dinophyceae</taxon>
        <taxon>Suessiales</taxon>
        <taxon>Suessiaceae</taxon>
        <taxon>Polarella</taxon>
    </lineage>
</organism>
<dbReference type="Proteomes" id="UP000654075">
    <property type="component" value="Unassembled WGS sequence"/>
</dbReference>
<dbReference type="AlphaFoldDB" id="A0A813HML3"/>
<accession>A0A813HML3</accession>
<feature type="transmembrane region" description="Helical" evidence="1">
    <location>
        <begin position="85"/>
        <end position="104"/>
    </location>
</feature>